<evidence type="ECO:0000256" key="1">
    <source>
        <dbReference type="ARBA" id="ARBA00006817"/>
    </source>
</evidence>
<dbReference type="InterPro" id="IPR023393">
    <property type="entry name" value="START-like_dom_sf"/>
</dbReference>
<feature type="domain" description="Activator of Hsp90 ATPase homologue 1/2-like C-terminal" evidence="2">
    <location>
        <begin position="13"/>
        <end position="136"/>
    </location>
</feature>
<evidence type="ECO:0000313" key="4">
    <source>
        <dbReference type="Proteomes" id="UP001595973"/>
    </source>
</evidence>
<organism evidence="3 4">
    <name type="scientific">Seohaeicola nanhaiensis</name>
    <dbReference type="NCBI Taxonomy" id="1387282"/>
    <lineage>
        <taxon>Bacteria</taxon>
        <taxon>Pseudomonadati</taxon>
        <taxon>Pseudomonadota</taxon>
        <taxon>Alphaproteobacteria</taxon>
        <taxon>Rhodobacterales</taxon>
        <taxon>Roseobacteraceae</taxon>
        <taxon>Seohaeicola</taxon>
    </lineage>
</organism>
<dbReference type="InterPro" id="IPR013538">
    <property type="entry name" value="ASHA1/2-like_C"/>
</dbReference>
<dbReference type="CDD" id="cd08897">
    <property type="entry name" value="SRPBCC_CalC_Aha1-like_4"/>
    <property type="match status" value="1"/>
</dbReference>
<gene>
    <name evidence="3" type="ORF">ACFO5X_14365</name>
</gene>
<dbReference type="Proteomes" id="UP001595973">
    <property type="component" value="Unassembled WGS sequence"/>
</dbReference>
<dbReference type="EMBL" id="JBHSGI010000024">
    <property type="protein sequence ID" value="MFC4669744.1"/>
    <property type="molecule type" value="Genomic_DNA"/>
</dbReference>
<dbReference type="SUPFAM" id="SSF55961">
    <property type="entry name" value="Bet v1-like"/>
    <property type="match status" value="1"/>
</dbReference>
<accession>A0ABV9KIG7</accession>
<sequence>MNSGTITIDALVKAPIDTVWRAYTEPAHITQWNFASDDWCCPWAENDLRVGGVYQARMEAKDKSFGFDFEAVYNEVKPGERLVYTIGDGRRVQTDFTPEGDGVRVTTVFEAEDTHPVEMQRDGWRAILDSFKRYAETL</sequence>
<comment type="caution">
    <text evidence="3">The sequence shown here is derived from an EMBL/GenBank/DDBJ whole genome shotgun (WGS) entry which is preliminary data.</text>
</comment>
<protein>
    <submittedName>
        <fullName evidence="3">SRPBCC family protein</fullName>
    </submittedName>
</protein>
<reference evidence="4" key="1">
    <citation type="journal article" date="2019" name="Int. J. Syst. Evol. Microbiol.">
        <title>The Global Catalogue of Microorganisms (GCM) 10K type strain sequencing project: providing services to taxonomists for standard genome sequencing and annotation.</title>
        <authorList>
            <consortium name="The Broad Institute Genomics Platform"/>
            <consortium name="The Broad Institute Genome Sequencing Center for Infectious Disease"/>
            <person name="Wu L."/>
            <person name="Ma J."/>
        </authorList>
    </citation>
    <scope>NUCLEOTIDE SEQUENCE [LARGE SCALE GENOMIC DNA]</scope>
    <source>
        <strain evidence="4">CGMCC 4.7283</strain>
    </source>
</reference>
<name>A0ABV9KIG7_9RHOB</name>
<dbReference type="Gene3D" id="3.30.530.20">
    <property type="match status" value="1"/>
</dbReference>
<comment type="similarity">
    <text evidence="1">Belongs to the AHA1 family.</text>
</comment>
<dbReference type="RefSeq" id="WP_380718157.1">
    <property type="nucleotide sequence ID" value="NZ_JBHSGI010000024.1"/>
</dbReference>
<proteinExistence type="inferred from homology"/>
<evidence type="ECO:0000313" key="3">
    <source>
        <dbReference type="EMBL" id="MFC4669744.1"/>
    </source>
</evidence>
<evidence type="ECO:0000259" key="2">
    <source>
        <dbReference type="Pfam" id="PF08327"/>
    </source>
</evidence>
<keyword evidence="4" id="KW-1185">Reference proteome</keyword>
<dbReference type="Pfam" id="PF08327">
    <property type="entry name" value="AHSA1"/>
    <property type="match status" value="1"/>
</dbReference>